<keyword evidence="3" id="KW-1185">Reference proteome</keyword>
<reference evidence="2 3" key="1">
    <citation type="submission" date="2024-02" db="EMBL/GenBank/DDBJ databases">
        <title>STSV induces naive adaptation in Sulfolobus.</title>
        <authorList>
            <person name="Xiang X."/>
            <person name="Song M."/>
        </authorList>
    </citation>
    <scope>NUCLEOTIDE SEQUENCE [LARGE SCALE GENOMIC DNA]</scope>
    <source>
        <strain evidence="2 3">RT2</strain>
    </source>
</reference>
<evidence type="ECO:0000259" key="1">
    <source>
        <dbReference type="Pfam" id="PF00248"/>
    </source>
</evidence>
<organism evidence="2 3">
    <name type="scientific">Sulfolobus tengchongensis</name>
    <dbReference type="NCBI Taxonomy" id="207809"/>
    <lineage>
        <taxon>Archaea</taxon>
        <taxon>Thermoproteota</taxon>
        <taxon>Thermoprotei</taxon>
        <taxon>Sulfolobales</taxon>
        <taxon>Sulfolobaceae</taxon>
        <taxon>Sulfolobus</taxon>
    </lineage>
</organism>
<dbReference type="Proteomes" id="UP001432202">
    <property type="component" value="Chromosome"/>
</dbReference>
<dbReference type="CDD" id="cd19072">
    <property type="entry name" value="AKR_AKR3F1-like"/>
    <property type="match status" value="1"/>
</dbReference>
<evidence type="ECO:0000313" key="3">
    <source>
        <dbReference type="Proteomes" id="UP001432202"/>
    </source>
</evidence>
<proteinExistence type="predicted"/>
<dbReference type="GO" id="GO:0016491">
    <property type="term" value="F:oxidoreductase activity"/>
    <property type="evidence" value="ECO:0007669"/>
    <property type="project" value="InterPro"/>
</dbReference>
<dbReference type="RefSeq" id="WP_338599292.1">
    <property type="nucleotide sequence ID" value="NZ_CP146016.1"/>
</dbReference>
<dbReference type="GeneID" id="89337032"/>
<protein>
    <submittedName>
        <fullName evidence="2">Aldo/keto reductase</fullName>
    </submittedName>
</protein>
<dbReference type="EMBL" id="CP146016">
    <property type="protein sequence ID" value="WWQ59736.1"/>
    <property type="molecule type" value="Genomic_DNA"/>
</dbReference>
<dbReference type="InterPro" id="IPR023210">
    <property type="entry name" value="NADP_OxRdtase_dom"/>
</dbReference>
<dbReference type="PIRSF" id="PIRSF000097">
    <property type="entry name" value="AKR"/>
    <property type="match status" value="1"/>
</dbReference>
<dbReference type="InterPro" id="IPR020471">
    <property type="entry name" value="AKR"/>
</dbReference>
<dbReference type="Pfam" id="PF00248">
    <property type="entry name" value="Aldo_ket_red"/>
    <property type="match status" value="1"/>
</dbReference>
<feature type="domain" description="NADP-dependent oxidoreductase" evidence="1">
    <location>
        <begin position="11"/>
        <end position="265"/>
    </location>
</feature>
<sequence length="265" mass="30330">MKLCNKEVSQIGFGTWKMGGGYWSPDYSNDNKYIEIIKYVISKGVNVIDTAEMYGGGHAEELVGKAVKDFDRESIFIITKVWPNHLRYDDLIKSAKDSLRRLDSKYIDLYLIHWPNSSIPLEETIRAMEYLVDQGIVNCIGVSNFDVMLLERAMSLTKKYEIVANEIEYNVDNKTAERDIIPFCERNNIKVIAYSPLSRGNVKNNTILEEIGRKYGKTSVQVALNYLMRRSIPIPKASTKEHVDEILGALGWNLSNDDYDRISKI</sequence>
<name>A0AAX4L004_9CREN</name>
<dbReference type="InterPro" id="IPR036812">
    <property type="entry name" value="NAD(P)_OxRdtase_dom_sf"/>
</dbReference>
<dbReference type="PANTHER" id="PTHR43638">
    <property type="entry name" value="OXIDOREDUCTASE, ALDO/KETO REDUCTASE FAMILY PROTEIN"/>
    <property type="match status" value="1"/>
</dbReference>
<accession>A0AAX4L004</accession>
<dbReference type="PRINTS" id="PR00069">
    <property type="entry name" value="ALDKETRDTASE"/>
</dbReference>
<dbReference type="Gene3D" id="3.20.20.100">
    <property type="entry name" value="NADP-dependent oxidoreductase domain"/>
    <property type="match status" value="1"/>
</dbReference>
<evidence type="ECO:0000313" key="2">
    <source>
        <dbReference type="EMBL" id="WWQ59736.1"/>
    </source>
</evidence>
<dbReference type="PANTHER" id="PTHR43638:SF3">
    <property type="entry name" value="ALDEHYDE REDUCTASE"/>
    <property type="match status" value="1"/>
</dbReference>
<dbReference type="AlphaFoldDB" id="A0AAX4L004"/>
<gene>
    <name evidence="2" type="ORF">V6M85_09645</name>
</gene>
<dbReference type="SUPFAM" id="SSF51430">
    <property type="entry name" value="NAD(P)-linked oxidoreductase"/>
    <property type="match status" value="1"/>
</dbReference>